<gene>
    <name evidence="4" type="primary">SSCI70440.1</name>
    <name evidence="3" type="ORF">SPSC_04678</name>
</gene>
<reference evidence="5" key="3">
    <citation type="submission" date="2014-06" db="EMBL/GenBank/DDBJ databases">
        <authorList>
            <person name="Berkman P.J."/>
        </authorList>
    </citation>
    <scope>NUCLEOTIDE SEQUENCE [LARGE SCALE GENOMIC DNA]</scope>
</reference>
<evidence type="ECO:0000256" key="1">
    <source>
        <dbReference type="SAM" id="MobiDB-lite"/>
    </source>
</evidence>
<dbReference type="EMBL" id="LK056681">
    <property type="protein sequence ID" value="CDU24845.1"/>
    <property type="molecule type" value="Genomic_DNA"/>
</dbReference>
<evidence type="ECO:0000313" key="3">
    <source>
        <dbReference type="EMBL" id="CDU24845.1"/>
    </source>
</evidence>
<evidence type="ECO:0000313" key="5">
    <source>
        <dbReference type="Proteomes" id="UP000242770"/>
    </source>
</evidence>
<accession>A0A0F7S879</accession>
<dbReference type="OrthoDB" id="10514928at2759"/>
<sequence length="149" mass="15812">MQTSTFLMSTIALMAIMCSRVVDGAVVQDGWSRYCSNGAEATGAHYVCFHSDEGEIAYQQRKDLHQATIYRNPSNRNDHASATFKTPEHEVIVDGFYDAAGCANYNINSLDGQSGISSSYCPGNPAVNIGGQSTSTSSSPVGGYDGPAL</sequence>
<feature type="compositionally biased region" description="Polar residues" evidence="1">
    <location>
        <begin position="130"/>
        <end position="140"/>
    </location>
</feature>
<keyword evidence="5" id="KW-1185">Reference proteome</keyword>
<dbReference type="AlphaFoldDB" id="A0A0F7S879"/>
<feature type="region of interest" description="Disordered" evidence="1">
    <location>
        <begin position="130"/>
        <end position="149"/>
    </location>
</feature>
<organism evidence="4 5">
    <name type="scientific">Sporisorium scitamineum</name>
    <dbReference type="NCBI Taxonomy" id="49012"/>
    <lineage>
        <taxon>Eukaryota</taxon>
        <taxon>Fungi</taxon>
        <taxon>Dikarya</taxon>
        <taxon>Basidiomycota</taxon>
        <taxon>Ustilaginomycotina</taxon>
        <taxon>Ustilaginomycetes</taxon>
        <taxon>Ustilaginales</taxon>
        <taxon>Ustilaginaceae</taxon>
        <taxon>Sporisorium</taxon>
    </lineage>
</organism>
<feature type="signal peptide" evidence="2">
    <location>
        <begin position="1"/>
        <end position="24"/>
    </location>
</feature>
<dbReference type="EMBL" id="CCFA01004208">
    <property type="protein sequence ID" value="CDW99147.1"/>
    <property type="molecule type" value="Genomic_DNA"/>
</dbReference>
<proteinExistence type="predicted"/>
<keyword evidence="2" id="KW-0732">Signal</keyword>
<reference evidence="4" key="2">
    <citation type="submission" date="2014-06" db="EMBL/GenBank/DDBJ databases">
        <authorList>
            <person name="Berkman J.Paul."/>
        </authorList>
    </citation>
    <scope>NUCLEOTIDE SEQUENCE [LARGE SCALE GENOMIC DNA]</scope>
</reference>
<reference evidence="3" key="1">
    <citation type="submission" date="2014-06" db="EMBL/GenBank/DDBJ databases">
        <authorList>
            <person name="Ju J."/>
            <person name="Zhang J."/>
        </authorList>
    </citation>
    <scope>NUCLEOTIDE SEQUENCE</scope>
    <source>
        <strain evidence="3">SscI8</strain>
    </source>
</reference>
<feature type="chain" id="PRO_5015039120" evidence="2">
    <location>
        <begin position="25"/>
        <end position="149"/>
    </location>
</feature>
<evidence type="ECO:0000256" key="2">
    <source>
        <dbReference type="SAM" id="SignalP"/>
    </source>
</evidence>
<name>A0A0F7S879_9BASI</name>
<protein>
    <submittedName>
        <fullName evidence="4">Uncharacterized protein</fullName>
    </submittedName>
</protein>
<dbReference type="Proteomes" id="UP000242770">
    <property type="component" value="Unassembled WGS sequence"/>
</dbReference>
<evidence type="ECO:0000313" key="4">
    <source>
        <dbReference type="EMBL" id="CDW99147.1"/>
    </source>
</evidence>